<comment type="caution">
    <text evidence="3">The sequence shown here is derived from an EMBL/GenBank/DDBJ whole genome shotgun (WGS) entry which is preliminary data.</text>
</comment>
<dbReference type="Gene3D" id="3.40.640.10">
    <property type="entry name" value="Type I PLP-dependent aspartate aminotransferase-like (Major domain)"/>
    <property type="match status" value="1"/>
</dbReference>
<evidence type="ECO:0000313" key="4">
    <source>
        <dbReference type="Proteomes" id="UP001162031"/>
    </source>
</evidence>
<proteinExistence type="predicted"/>
<evidence type="ECO:0000313" key="3">
    <source>
        <dbReference type="EMBL" id="CAI5739717.1"/>
    </source>
</evidence>
<accession>A0AAV0US20</accession>
<dbReference type="InterPro" id="IPR015421">
    <property type="entry name" value="PyrdxlP-dep_Trfase_major"/>
</dbReference>
<feature type="domain" description="Aminotransferase class V" evidence="2">
    <location>
        <begin position="111"/>
        <end position="527"/>
    </location>
</feature>
<dbReference type="InterPro" id="IPR000192">
    <property type="entry name" value="Aminotrans_V_dom"/>
</dbReference>
<evidence type="ECO:0000259" key="2">
    <source>
        <dbReference type="Pfam" id="PF00266"/>
    </source>
</evidence>
<dbReference type="EMBL" id="CANTFL010001429">
    <property type="protein sequence ID" value="CAI5739717.1"/>
    <property type="molecule type" value="Genomic_DNA"/>
</dbReference>
<dbReference type="PANTHER" id="PTHR43686:SF1">
    <property type="entry name" value="AMINOTRAN_5 DOMAIN-CONTAINING PROTEIN"/>
    <property type="match status" value="1"/>
</dbReference>
<dbReference type="AlphaFoldDB" id="A0AAV0US20"/>
<feature type="region of interest" description="Disordered" evidence="1">
    <location>
        <begin position="1"/>
        <end position="62"/>
    </location>
</feature>
<protein>
    <recommendedName>
        <fullName evidence="2">Aminotransferase class V domain-containing protein</fullName>
    </recommendedName>
</protein>
<dbReference type="Pfam" id="PF00266">
    <property type="entry name" value="Aminotran_5"/>
    <property type="match status" value="1"/>
</dbReference>
<evidence type="ECO:0000256" key="1">
    <source>
        <dbReference type="SAM" id="MobiDB-lite"/>
    </source>
</evidence>
<reference evidence="3" key="1">
    <citation type="submission" date="2022-12" db="EMBL/GenBank/DDBJ databases">
        <authorList>
            <person name="Webb A."/>
        </authorList>
    </citation>
    <scope>NUCLEOTIDE SEQUENCE</scope>
    <source>
        <strain evidence="3">Hp1</strain>
    </source>
</reference>
<gene>
    <name evidence="3" type="ORF">HBR001_LOCUS7913</name>
</gene>
<dbReference type="PANTHER" id="PTHR43686">
    <property type="entry name" value="SULFURTRANSFERASE-RELATED"/>
    <property type="match status" value="1"/>
</dbReference>
<dbReference type="SUPFAM" id="SSF53383">
    <property type="entry name" value="PLP-dependent transferases"/>
    <property type="match status" value="1"/>
</dbReference>
<organism evidence="3 4">
    <name type="scientific">Hyaloperonospora brassicae</name>
    <name type="common">Brassica downy mildew</name>
    <name type="synonym">Peronospora brassicae</name>
    <dbReference type="NCBI Taxonomy" id="162125"/>
    <lineage>
        <taxon>Eukaryota</taxon>
        <taxon>Sar</taxon>
        <taxon>Stramenopiles</taxon>
        <taxon>Oomycota</taxon>
        <taxon>Peronosporomycetes</taxon>
        <taxon>Peronosporales</taxon>
        <taxon>Peronosporaceae</taxon>
        <taxon>Hyaloperonospora</taxon>
    </lineage>
</organism>
<dbReference type="Proteomes" id="UP001162031">
    <property type="component" value="Unassembled WGS sequence"/>
</dbReference>
<name>A0AAV0US20_HYABA</name>
<dbReference type="Gene3D" id="3.90.1150.10">
    <property type="entry name" value="Aspartate Aminotransferase, domain 1"/>
    <property type="match status" value="1"/>
</dbReference>
<sequence>MVCYDPDVDRRPRATYRSPSVLTKPPPPASPDLEKPHAARSKRRPKASREIVPGPTTASSLSSSFCLETSFHMDRESHALSSSSSLLRDLAANLIGRNAPFASPFGRKAQVYADYTASGKSLACIERFLRRHVMPTYGNTHTTTSVTGLQTTSFRDEARQIIAHAVNAHDATDVVLFAGQGCTSAIHKLVTALGVHDGRRRRRAAKRPVVFTCPFAHHSNLLPWRESPCADEVPIPEAAHGGGLDLVELERQLQRHQHRPLKIGSFAAASNLTGLLLDVDRVSKLLHKYNALACWDYATCAPYVPMDMNPKHDPAAYKDAIFFSGHKFVGGPGSPGVLVVKKAVVSRAAVPTMPGGGTVLFVSEKAHRYLKDPVEREEGGTPDILGAIRLGLAFQLKQRVGPRRILALERRHVRRVRASLGRNAHIVLLGRQTDDVDQLPIFSMLFRFHDRFLHHNFVCALLNDLFGVQARGGCQCAGPFGARLLGLRRHHILDIGRAVLDKHEILKPGVARLSFPYFADAAEVDYVLAAVHFVADHGWKFLPQYRFSCRTGGWRHASRADVALPDKKHLSEMQIEDATTAATASGGANPIADVAAHRRLNLEQAAKWGDLSIEEAAKSVFREPGERVADCYEGLRWFAYPSEAVASFQDRGAKPRLTSEISGPCQPQRYFEAAIHHEWDGVPTLAYMKRHRVRMTAQMLLARYCIPGQGSPYLIDMTSVTDSDGDSDSDDGGGQ</sequence>
<keyword evidence="4" id="KW-1185">Reference proteome</keyword>
<dbReference type="InterPro" id="IPR015424">
    <property type="entry name" value="PyrdxlP-dep_Trfase"/>
</dbReference>
<dbReference type="InterPro" id="IPR015422">
    <property type="entry name" value="PyrdxlP-dep_Trfase_small"/>
</dbReference>